<organism evidence="1 2">
    <name type="scientific">Trebonia kvetii</name>
    <dbReference type="NCBI Taxonomy" id="2480626"/>
    <lineage>
        <taxon>Bacteria</taxon>
        <taxon>Bacillati</taxon>
        <taxon>Actinomycetota</taxon>
        <taxon>Actinomycetes</taxon>
        <taxon>Streptosporangiales</taxon>
        <taxon>Treboniaceae</taxon>
        <taxon>Trebonia</taxon>
    </lineage>
</organism>
<dbReference type="OrthoDB" id="9905725at2"/>
<dbReference type="EMBL" id="RPFW01000002">
    <property type="protein sequence ID" value="TVZ04968.1"/>
    <property type="molecule type" value="Genomic_DNA"/>
</dbReference>
<proteinExistence type="predicted"/>
<evidence type="ECO:0000313" key="2">
    <source>
        <dbReference type="Proteomes" id="UP000460272"/>
    </source>
</evidence>
<comment type="caution">
    <text evidence="1">The sequence shown here is derived from an EMBL/GenBank/DDBJ whole genome shotgun (WGS) entry which is preliminary data.</text>
</comment>
<accession>A0A6P2C197</accession>
<evidence type="ECO:0000313" key="1">
    <source>
        <dbReference type="EMBL" id="TVZ04968.1"/>
    </source>
</evidence>
<reference evidence="1 2" key="1">
    <citation type="submission" date="2018-11" db="EMBL/GenBank/DDBJ databases">
        <title>Trebonia kvetii gen.nov., sp.nov., a novel acidophilic actinobacterium, and proposal of the new actinobacterial family Treboniaceae fam. nov.</title>
        <authorList>
            <person name="Rapoport D."/>
            <person name="Sagova-Mareckova M."/>
            <person name="Sedlacek I."/>
            <person name="Provaznik J."/>
            <person name="Kralova S."/>
            <person name="Pavlinic D."/>
            <person name="Benes V."/>
            <person name="Kopecky J."/>
        </authorList>
    </citation>
    <scope>NUCLEOTIDE SEQUENCE [LARGE SCALE GENOMIC DNA]</scope>
    <source>
        <strain evidence="1 2">15Tr583</strain>
    </source>
</reference>
<keyword evidence="2" id="KW-1185">Reference proteome</keyword>
<sequence>MTADEYNDVYHILQTEAPAFCTALEIEVIGLKVGAVHTQLDLSIGEPTGEGYQDQSLEAFAVRAQKHLAESRES</sequence>
<dbReference type="RefSeq" id="WP_145852674.1">
    <property type="nucleotide sequence ID" value="NZ_RPFW01000002.1"/>
</dbReference>
<dbReference type="Proteomes" id="UP000460272">
    <property type="component" value="Unassembled WGS sequence"/>
</dbReference>
<name>A0A6P2C197_9ACTN</name>
<gene>
    <name evidence="1" type="ORF">EAS64_10075</name>
</gene>
<protein>
    <submittedName>
        <fullName evidence="1">Uncharacterized protein</fullName>
    </submittedName>
</protein>
<dbReference type="AlphaFoldDB" id="A0A6P2C197"/>